<dbReference type="Pfam" id="PF01583">
    <property type="entry name" value="APS_kinase"/>
    <property type="match status" value="1"/>
</dbReference>
<evidence type="ECO:0000313" key="3">
    <source>
        <dbReference type="EMBL" id="MBP2417889.1"/>
    </source>
</evidence>
<dbReference type="InterPro" id="IPR027417">
    <property type="entry name" value="P-loop_NTPase"/>
</dbReference>
<dbReference type="InterPro" id="IPR059117">
    <property type="entry name" value="APS_kinase_dom"/>
</dbReference>
<protein>
    <submittedName>
        <fullName evidence="3">Chloramphenicol 3-O-phosphotransferase</fullName>
    </submittedName>
</protein>
<evidence type="ECO:0000313" key="4">
    <source>
        <dbReference type="Proteomes" id="UP000758168"/>
    </source>
</evidence>
<dbReference type="Gene3D" id="3.40.50.300">
    <property type="entry name" value="P-loop containing nucleotide triphosphate hydrolases"/>
    <property type="match status" value="1"/>
</dbReference>
<dbReference type="CDD" id="cd01983">
    <property type="entry name" value="SIMIBI"/>
    <property type="match status" value="1"/>
</dbReference>
<sequence length="195" mass="20390">MTADPRPYGQLVLVTGPVAAGKSTVAARLTERLVAAGLTVACTDHDDVARLGHAPGGLTEEHWDRAHETHGVLVGALLRQPFDVVIAHGPVYTPVETAAVLAHVPAGTPVRRVLLTCPLGSAHDRVTGDPERGLSRDPVFLQRTHARFWALRPEIEADLVVDTSTTGVDAVCARVEALLRPVGTPAPGAPGGSVP</sequence>
<dbReference type="RefSeq" id="WP_210056937.1">
    <property type="nucleotide sequence ID" value="NZ_BAAAMH010000010.1"/>
</dbReference>
<keyword evidence="4" id="KW-1185">Reference proteome</keyword>
<gene>
    <name evidence="3" type="ORF">JOF54_002811</name>
</gene>
<keyword evidence="1" id="KW-0808">Transferase</keyword>
<evidence type="ECO:0000259" key="2">
    <source>
        <dbReference type="Pfam" id="PF01583"/>
    </source>
</evidence>
<feature type="domain" description="APS kinase" evidence="2">
    <location>
        <begin position="9"/>
        <end position="69"/>
    </location>
</feature>
<dbReference type="Proteomes" id="UP000758168">
    <property type="component" value="Unassembled WGS sequence"/>
</dbReference>
<organism evidence="3 4">
    <name type="scientific">Microlunatus capsulatus</name>
    <dbReference type="NCBI Taxonomy" id="99117"/>
    <lineage>
        <taxon>Bacteria</taxon>
        <taxon>Bacillati</taxon>
        <taxon>Actinomycetota</taxon>
        <taxon>Actinomycetes</taxon>
        <taxon>Propionibacteriales</taxon>
        <taxon>Propionibacteriaceae</taxon>
        <taxon>Microlunatus</taxon>
    </lineage>
</organism>
<accession>A0ABS4ZA81</accession>
<proteinExistence type="predicted"/>
<name>A0ABS4ZA81_9ACTN</name>
<reference evidence="3 4" key="1">
    <citation type="submission" date="2021-03" db="EMBL/GenBank/DDBJ databases">
        <title>Sequencing the genomes of 1000 actinobacteria strains.</title>
        <authorList>
            <person name="Klenk H.-P."/>
        </authorList>
    </citation>
    <scope>NUCLEOTIDE SEQUENCE [LARGE SCALE GENOMIC DNA]</scope>
    <source>
        <strain evidence="3 4">DSM 12936</strain>
    </source>
</reference>
<dbReference type="SUPFAM" id="SSF52540">
    <property type="entry name" value="P-loop containing nucleoside triphosphate hydrolases"/>
    <property type="match status" value="1"/>
</dbReference>
<comment type="caution">
    <text evidence="3">The sequence shown here is derived from an EMBL/GenBank/DDBJ whole genome shotgun (WGS) entry which is preliminary data.</text>
</comment>
<dbReference type="EMBL" id="JAGIOB010000001">
    <property type="protein sequence ID" value="MBP2417889.1"/>
    <property type="molecule type" value="Genomic_DNA"/>
</dbReference>
<evidence type="ECO:0000256" key="1">
    <source>
        <dbReference type="ARBA" id="ARBA00022679"/>
    </source>
</evidence>